<dbReference type="SUPFAM" id="SSF50199">
    <property type="entry name" value="Staphylococcal nuclease"/>
    <property type="match status" value="1"/>
</dbReference>
<dbReference type="PROSITE" id="PS01123">
    <property type="entry name" value="TNASE_1"/>
    <property type="match status" value="1"/>
</dbReference>
<feature type="chain" id="PRO_5036765778" evidence="4">
    <location>
        <begin position="19"/>
        <end position="158"/>
    </location>
</feature>
<dbReference type="PANTHER" id="PTHR12302">
    <property type="entry name" value="EBNA2 BINDING PROTEIN P100"/>
    <property type="match status" value="1"/>
</dbReference>
<dbReference type="GO" id="GO:0003676">
    <property type="term" value="F:nucleic acid binding"/>
    <property type="evidence" value="ECO:0007669"/>
    <property type="project" value="InterPro"/>
</dbReference>
<reference evidence="6" key="1">
    <citation type="submission" date="2020-08" db="EMBL/GenBank/DDBJ databases">
        <title>Ramlibacter sp. GTP1 16S ribosomal RNA gene genome sequencing and assembly.</title>
        <authorList>
            <person name="Kang M."/>
        </authorList>
    </citation>
    <scope>NUCLEOTIDE SEQUENCE</scope>
    <source>
        <strain evidence="6">GTP1</strain>
    </source>
</reference>
<organism evidence="6 7">
    <name type="scientific">Ramlibacter albus</name>
    <dbReference type="NCBI Taxonomy" id="2079448"/>
    <lineage>
        <taxon>Bacteria</taxon>
        <taxon>Pseudomonadati</taxon>
        <taxon>Pseudomonadota</taxon>
        <taxon>Betaproteobacteria</taxon>
        <taxon>Burkholderiales</taxon>
        <taxon>Comamonadaceae</taxon>
        <taxon>Ramlibacter</taxon>
    </lineage>
</organism>
<keyword evidence="2" id="KW-0255">Endonuclease</keyword>
<keyword evidence="7" id="KW-1185">Reference proteome</keyword>
<keyword evidence="3" id="KW-0378">Hydrolase</keyword>
<dbReference type="GO" id="GO:0004519">
    <property type="term" value="F:endonuclease activity"/>
    <property type="evidence" value="ECO:0007669"/>
    <property type="project" value="UniProtKB-KW"/>
</dbReference>
<evidence type="ECO:0000256" key="2">
    <source>
        <dbReference type="ARBA" id="ARBA00022759"/>
    </source>
</evidence>
<dbReference type="Proteomes" id="UP000596827">
    <property type="component" value="Unassembled WGS sequence"/>
</dbReference>
<feature type="signal peptide" evidence="4">
    <location>
        <begin position="1"/>
        <end position="18"/>
    </location>
</feature>
<dbReference type="InterPro" id="IPR016071">
    <property type="entry name" value="Staphylococal_nuclease_OB-fold"/>
</dbReference>
<evidence type="ECO:0000313" key="6">
    <source>
        <dbReference type="EMBL" id="MBC5764111.1"/>
    </source>
</evidence>
<accession>A0A923M798</accession>
<keyword evidence="1" id="KW-0540">Nuclease</keyword>
<dbReference type="Pfam" id="PF00565">
    <property type="entry name" value="SNase"/>
    <property type="match status" value="1"/>
</dbReference>
<dbReference type="RefSeq" id="WP_187080510.1">
    <property type="nucleotide sequence ID" value="NZ_JACORU010000001.1"/>
</dbReference>
<dbReference type="GO" id="GO:0016787">
    <property type="term" value="F:hydrolase activity"/>
    <property type="evidence" value="ECO:0007669"/>
    <property type="project" value="UniProtKB-KW"/>
</dbReference>
<dbReference type="AlphaFoldDB" id="A0A923M798"/>
<dbReference type="SMART" id="SM00318">
    <property type="entry name" value="SNc"/>
    <property type="match status" value="1"/>
</dbReference>
<dbReference type="InterPro" id="IPR035437">
    <property type="entry name" value="SNase_OB-fold_sf"/>
</dbReference>
<protein>
    <submittedName>
        <fullName evidence="6">Thermonuclease family protein</fullName>
    </submittedName>
</protein>
<name>A0A923M798_9BURK</name>
<sequence length="158" mass="17826">MRALLMTILLLVAASTHARTYSGEVTHVTDGDTLWVRSARGKPRQVRLRGVDAPELCQPFGREARQALASRVLHQRVAVSLSGKDDYQRWLGTVRSDGEDVGAWLVAQGYAWAHRWRRQASGPYAALEAKAREDRRGLWSERGALDPRDFRKLHGKCH</sequence>
<dbReference type="PROSITE" id="PS50830">
    <property type="entry name" value="TNASE_3"/>
    <property type="match status" value="1"/>
</dbReference>
<dbReference type="PANTHER" id="PTHR12302:SF3">
    <property type="entry name" value="SERINE_THREONINE-PROTEIN KINASE 31"/>
    <property type="match status" value="1"/>
</dbReference>
<evidence type="ECO:0000259" key="5">
    <source>
        <dbReference type="PROSITE" id="PS50830"/>
    </source>
</evidence>
<dbReference type="EMBL" id="JACORU010000001">
    <property type="protein sequence ID" value="MBC5764111.1"/>
    <property type="molecule type" value="Genomic_DNA"/>
</dbReference>
<proteinExistence type="predicted"/>
<feature type="domain" description="TNase-like" evidence="5">
    <location>
        <begin position="19"/>
        <end position="141"/>
    </location>
</feature>
<evidence type="ECO:0000256" key="3">
    <source>
        <dbReference type="ARBA" id="ARBA00022801"/>
    </source>
</evidence>
<evidence type="ECO:0000256" key="1">
    <source>
        <dbReference type="ARBA" id="ARBA00022722"/>
    </source>
</evidence>
<dbReference type="InterPro" id="IPR002071">
    <property type="entry name" value="Thermonucl_AS"/>
</dbReference>
<dbReference type="Gene3D" id="2.40.50.90">
    <property type="match status" value="1"/>
</dbReference>
<gene>
    <name evidence="6" type="ORF">H8R02_06585</name>
</gene>
<evidence type="ECO:0000256" key="4">
    <source>
        <dbReference type="SAM" id="SignalP"/>
    </source>
</evidence>
<keyword evidence="4" id="KW-0732">Signal</keyword>
<evidence type="ECO:0000313" key="7">
    <source>
        <dbReference type="Proteomes" id="UP000596827"/>
    </source>
</evidence>
<comment type="caution">
    <text evidence="6">The sequence shown here is derived from an EMBL/GenBank/DDBJ whole genome shotgun (WGS) entry which is preliminary data.</text>
</comment>